<dbReference type="Proteomes" id="UP000772434">
    <property type="component" value="Unassembled WGS sequence"/>
</dbReference>
<keyword evidence="5" id="KW-0489">Methyltransferase</keyword>
<keyword evidence="3 5" id="KW-1133">Transmembrane helix</keyword>
<comment type="catalytic activity">
    <reaction evidence="5">
        <text>[protein]-C-terminal S-[(2E,6E)-farnesyl]-L-cysteine + S-adenosyl-L-methionine = [protein]-C-terminal S-[(2E,6E)-farnesyl]-L-cysteine methyl ester + S-adenosyl-L-homocysteine</text>
        <dbReference type="Rhea" id="RHEA:21672"/>
        <dbReference type="Rhea" id="RHEA-COMP:12125"/>
        <dbReference type="Rhea" id="RHEA-COMP:12126"/>
        <dbReference type="ChEBI" id="CHEBI:57856"/>
        <dbReference type="ChEBI" id="CHEBI:59789"/>
        <dbReference type="ChEBI" id="CHEBI:90510"/>
        <dbReference type="ChEBI" id="CHEBI:90511"/>
        <dbReference type="EC" id="2.1.1.100"/>
    </reaction>
</comment>
<comment type="subcellular location">
    <subcellularLocation>
        <location evidence="5">Endoplasmic reticulum membrane</location>
        <topology evidence="5">Multi-pass membrane protein</topology>
    </subcellularLocation>
    <subcellularLocation>
        <location evidence="1">Membrane</location>
        <topology evidence="1">Multi-pass membrane protein</topology>
    </subcellularLocation>
</comment>
<name>A0A9P5U193_9AGAR</name>
<dbReference type="GO" id="GO:0004671">
    <property type="term" value="F:protein C-terminal S-isoprenylcysteine carboxyl O-methyltransferase activity"/>
    <property type="evidence" value="ECO:0007669"/>
    <property type="project" value="UniProtKB-EC"/>
</dbReference>
<dbReference type="EMBL" id="JADNRY010000147">
    <property type="protein sequence ID" value="KAF9063405.1"/>
    <property type="molecule type" value="Genomic_DNA"/>
</dbReference>
<organism evidence="6 7">
    <name type="scientific">Rhodocollybia butyracea</name>
    <dbReference type="NCBI Taxonomy" id="206335"/>
    <lineage>
        <taxon>Eukaryota</taxon>
        <taxon>Fungi</taxon>
        <taxon>Dikarya</taxon>
        <taxon>Basidiomycota</taxon>
        <taxon>Agaricomycotina</taxon>
        <taxon>Agaricomycetes</taxon>
        <taxon>Agaricomycetidae</taxon>
        <taxon>Agaricales</taxon>
        <taxon>Marasmiineae</taxon>
        <taxon>Omphalotaceae</taxon>
        <taxon>Rhodocollybia</taxon>
    </lineage>
</organism>
<dbReference type="EC" id="2.1.1.100" evidence="5"/>
<feature type="transmembrane region" description="Helical" evidence="5">
    <location>
        <begin position="48"/>
        <end position="73"/>
    </location>
</feature>
<evidence type="ECO:0000256" key="5">
    <source>
        <dbReference type="RuleBase" id="RU362022"/>
    </source>
</evidence>
<feature type="transmembrane region" description="Helical" evidence="5">
    <location>
        <begin position="150"/>
        <end position="170"/>
    </location>
</feature>
<evidence type="ECO:0000256" key="3">
    <source>
        <dbReference type="ARBA" id="ARBA00022989"/>
    </source>
</evidence>
<keyword evidence="2 5" id="KW-0812">Transmembrane</keyword>
<evidence type="ECO:0000256" key="2">
    <source>
        <dbReference type="ARBA" id="ARBA00022692"/>
    </source>
</evidence>
<dbReference type="GO" id="GO:0032259">
    <property type="term" value="P:methylation"/>
    <property type="evidence" value="ECO:0007669"/>
    <property type="project" value="UniProtKB-KW"/>
</dbReference>
<comment type="similarity">
    <text evidence="5">Belongs to the class VI-like SAM-binding methyltransferase superfamily. Isoprenylcysteine carboxyl methyltransferase family.</text>
</comment>
<sequence>MATSGIISIPLIFSAAALHHKAFTKPNRAPTTPRNYEAGFVEKTLFRHITVVAIVQKAVVWIIGGAEIAIILARDMPSWKYSRRILENLIPYGDCRKVGELGPQFLLGTGLVIAGAVLRWFCYRTLGKMFTYEISVQKDHKLITSGPYSIVRHPSYSGILLIIGGVFIWQSGPASWTRLGEILDHWEGKALVAVFAAWLGIGGIGVVQRAYTEDMLLRNEFGGQWTEWASRTNLLIPWVY</sequence>
<dbReference type="Gene3D" id="1.20.120.1630">
    <property type="match status" value="1"/>
</dbReference>
<dbReference type="InterPro" id="IPR007269">
    <property type="entry name" value="ICMT_MeTrfase"/>
</dbReference>
<keyword evidence="7" id="KW-1185">Reference proteome</keyword>
<keyword evidence="5" id="KW-0949">S-adenosyl-L-methionine</keyword>
<comment type="caution">
    <text evidence="6">The sequence shown here is derived from an EMBL/GenBank/DDBJ whole genome shotgun (WGS) entry which is preliminary data.</text>
</comment>
<reference evidence="6" key="1">
    <citation type="submission" date="2020-11" db="EMBL/GenBank/DDBJ databases">
        <authorList>
            <consortium name="DOE Joint Genome Institute"/>
            <person name="Ahrendt S."/>
            <person name="Riley R."/>
            <person name="Andreopoulos W."/>
            <person name="Labutti K."/>
            <person name="Pangilinan J."/>
            <person name="Ruiz-Duenas F.J."/>
            <person name="Barrasa J.M."/>
            <person name="Sanchez-Garcia M."/>
            <person name="Camarero S."/>
            <person name="Miyauchi S."/>
            <person name="Serrano A."/>
            <person name="Linde D."/>
            <person name="Babiker R."/>
            <person name="Drula E."/>
            <person name="Ayuso-Fernandez I."/>
            <person name="Pacheco R."/>
            <person name="Padilla G."/>
            <person name="Ferreira P."/>
            <person name="Barriuso J."/>
            <person name="Kellner H."/>
            <person name="Castanera R."/>
            <person name="Alfaro M."/>
            <person name="Ramirez L."/>
            <person name="Pisabarro A.G."/>
            <person name="Kuo A."/>
            <person name="Tritt A."/>
            <person name="Lipzen A."/>
            <person name="He G."/>
            <person name="Yan M."/>
            <person name="Ng V."/>
            <person name="Cullen D."/>
            <person name="Martin F."/>
            <person name="Rosso M.-N."/>
            <person name="Henrissat B."/>
            <person name="Hibbett D."/>
            <person name="Martinez A.T."/>
            <person name="Grigoriev I.V."/>
        </authorList>
    </citation>
    <scope>NUCLEOTIDE SEQUENCE</scope>
    <source>
        <strain evidence="6">AH 40177</strain>
    </source>
</reference>
<proteinExistence type="inferred from homology"/>
<dbReference type="PANTHER" id="PTHR12714:SF9">
    <property type="entry name" value="PROTEIN-S-ISOPRENYLCYSTEINE O-METHYLTRANSFERASE"/>
    <property type="match status" value="1"/>
</dbReference>
<evidence type="ECO:0000256" key="4">
    <source>
        <dbReference type="ARBA" id="ARBA00023136"/>
    </source>
</evidence>
<evidence type="ECO:0000313" key="7">
    <source>
        <dbReference type="Proteomes" id="UP000772434"/>
    </source>
</evidence>
<keyword evidence="5" id="KW-0808">Transferase</keyword>
<keyword evidence="4 5" id="KW-0472">Membrane</keyword>
<dbReference type="Pfam" id="PF04140">
    <property type="entry name" value="ICMT"/>
    <property type="match status" value="1"/>
</dbReference>
<evidence type="ECO:0000313" key="6">
    <source>
        <dbReference type="EMBL" id="KAF9063405.1"/>
    </source>
</evidence>
<evidence type="ECO:0000256" key="1">
    <source>
        <dbReference type="ARBA" id="ARBA00004141"/>
    </source>
</evidence>
<accession>A0A9P5U193</accession>
<dbReference type="PANTHER" id="PTHR12714">
    <property type="entry name" value="PROTEIN-S ISOPRENYLCYSTEINE O-METHYLTRANSFERASE"/>
    <property type="match status" value="1"/>
</dbReference>
<dbReference type="GO" id="GO:0005789">
    <property type="term" value="C:endoplasmic reticulum membrane"/>
    <property type="evidence" value="ECO:0007669"/>
    <property type="project" value="UniProtKB-SubCell"/>
</dbReference>
<gene>
    <name evidence="6" type="ORF">BDP27DRAFT_1368049</name>
</gene>
<feature type="transmembrane region" description="Helical" evidence="5">
    <location>
        <begin position="190"/>
        <end position="211"/>
    </location>
</feature>
<dbReference type="OrthoDB" id="422086at2759"/>
<comment type="caution">
    <text evidence="5">Lacks conserved residue(s) required for the propagation of feature annotation.</text>
</comment>
<dbReference type="AlphaFoldDB" id="A0A9P5U193"/>
<keyword evidence="5" id="KW-0256">Endoplasmic reticulum</keyword>
<protein>
    <recommendedName>
        <fullName evidence="5">Protein-S-isoprenylcysteine O-methyltransferase</fullName>
        <ecNumber evidence="5">2.1.1.100</ecNumber>
    </recommendedName>
</protein>